<reference evidence="2 3" key="1">
    <citation type="submission" date="2024-01" db="EMBL/GenBank/DDBJ databases">
        <title>A telomere-to-telomere, gap-free genome of sweet tea (Lithocarpus litseifolius).</title>
        <authorList>
            <person name="Zhou J."/>
        </authorList>
    </citation>
    <scope>NUCLEOTIDE SEQUENCE [LARGE SCALE GENOMIC DNA]</scope>
    <source>
        <strain evidence="2">Zhou-2022a</strain>
        <tissue evidence="2">Leaf</tissue>
    </source>
</reference>
<name>A0AAW2DFW7_9ROSI</name>
<organism evidence="2 3">
    <name type="scientific">Lithocarpus litseifolius</name>
    <dbReference type="NCBI Taxonomy" id="425828"/>
    <lineage>
        <taxon>Eukaryota</taxon>
        <taxon>Viridiplantae</taxon>
        <taxon>Streptophyta</taxon>
        <taxon>Embryophyta</taxon>
        <taxon>Tracheophyta</taxon>
        <taxon>Spermatophyta</taxon>
        <taxon>Magnoliopsida</taxon>
        <taxon>eudicotyledons</taxon>
        <taxon>Gunneridae</taxon>
        <taxon>Pentapetalae</taxon>
        <taxon>rosids</taxon>
        <taxon>fabids</taxon>
        <taxon>Fagales</taxon>
        <taxon>Fagaceae</taxon>
        <taxon>Lithocarpus</taxon>
    </lineage>
</organism>
<sequence>MADSTPLLSQPNSVKSESTPPLEKHHPSLDSTIERCIGDFGWAQFLQALLVSSAWIFDAQQTFITVFTDAHPTWHCTTHQHGCNSISNICYLPKNSWAWDWPSHTSIISEWNLRVCCLHYHWLACIFFLHGLSSGWTSSCHTC</sequence>
<dbReference type="Proteomes" id="UP001459277">
    <property type="component" value="Unassembled WGS sequence"/>
</dbReference>
<keyword evidence="3" id="KW-1185">Reference proteome</keyword>
<comment type="caution">
    <text evidence="2">The sequence shown here is derived from an EMBL/GenBank/DDBJ whole genome shotgun (WGS) entry which is preliminary data.</text>
</comment>
<feature type="compositionally biased region" description="Polar residues" evidence="1">
    <location>
        <begin position="1"/>
        <end position="19"/>
    </location>
</feature>
<protein>
    <submittedName>
        <fullName evidence="2">Uncharacterized protein</fullName>
    </submittedName>
</protein>
<evidence type="ECO:0000256" key="1">
    <source>
        <dbReference type="SAM" id="MobiDB-lite"/>
    </source>
</evidence>
<dbReference type="EMBL" id="JAZDWU010000003">
    <property type="protein sequence ID" value="KAL0009532.1"/>
    <property type="molecule type" value="Genomic_DNA"/>
</dbReference>
<feature type="region of interest" description="Disordered" evidence="1">
    <location>
        <begin position="1"/>
        <end position="26"/>
    </location>
</feature>
<proteinExistence type="predicted"/>
<gene>
    <name evidence="2" type="ORF">SO802_011034</name>
</gene>
<evidence type="ECO:0000313" key="3">
    <source>
        <dbReference type="Proteomes" id="UP001459277"/>
    </source>
</evidence>
<accession>A0AAW2DFW7</accession>
<evidence type="ECO:0000313" key="2">
    <source>
        <dbReference type="EMBL" id="KAL0009532.1"/>
    </source>
</evidence>
<dbReference type="AlphaFoldDB" id="A0AAW2DFW7"/>